<accession>A0A0K1QDV0</accession>
<dbReference type="STRING" id="1391654.AKJ09_10561"/>
<protein>
    <submittedName>
        <fullName evidence="1">Uncharacterized protein</fullName>
    </submittedName>
</protein>
<keyword evidence="2" id="KW-1185">Reference proteome</keyword>
<proteinExistence type="predicted"/>
<evidence type="ECO:0000313" key="1">
    <source>
        <dbReference type="EMBL" id="AKV03898.1"/>
    </source>
</evidence>
<evidence type="ECO:0000313" key="2">
    <source>
        <dbReference type="Proteomes" id="UP000064967"/>
    </source>
</evidence>
<gene>
    <name evidence="1" type="ORF">AKJ09_10561</name>
</gene>
<reference evidence="1 2" key="1">
    <citation type="submission" date="2015-08" db="EMBL/GenBank/DDBJ databases">
        <authorList>
            <person name="Babu N.S."/>
            <person name="Beckwith C.J."/>
            <person name="Beseler K.G."/>
            <person name="Brison A."/>
            <person name="Carone J.V."/>
            <person name="Caskin T.P."/>
            <person name="Diamond M."/>
            <person name="Durham M.E."/>
            <person name="Foxe J.M."/>
            <person name="Go M."/>
            <person name="Henderson B.A."/>
            <person name="Jones I.B."/>
            <person name="McGettigan J.A."/>
            <person name="Micheletti S.J."/>
            <person name="Nasrallah M.E."/>
            <person name="Ortiz D."/>
            <person name="Piller C.R."/>
            <person name="Privatt S.R."/>
            <person name="Schneider S.L."/>
            <person name="Sharp S."/>
            <person name="Smith T.C."/>
            <person name="Stanton J.D."/>
            <person name="Ullery H.E."/>
            <person name="Wilson R.J."/>
            <person name="Serrano M.G."/>
            <person name="Buck G."/>
            <person name="Lee V."/>
            <person name="Wang Y."/>
            <person name="Carvalho R."/>
            <person name="Voegtly L."/>
            <person name="Shi R."/>
            <person name="Duckworth R."/>
            <person name="Johnson A."/>
            <person name="Loviza R."/>
            <person name="Walstead R."/>
            <person name="Shah Z."/>
            <person name="Kiflezghi M."/>
            <person name="Wade K."/>
            <person name="Ball S.L."/>
            <person name="Bradley K.W."/>
            <person name="Asai D.J."/>
            <person name="Bowman C.A."/>
            <person name="Russell D.A."/>
            <person name="Pope W.H."/>
            <person name="Jacobs-Sera D."/>
            <person name="Hendrix R.W."/>
            <person name="Hatfull G.F."/>
        </authorList>
    </citation>
    <scope>NUCLEOTIDE SEQUENCE [LARGE SCALE GENOMIC DNA]</scope>
    <source>
        <strain evidence="1 2">DSM 27648</strain>
    </source>
</reference>
<organism evidence="1 2">
    <name type="scientific">Labilithrix luteola</name>
    <dbReference type="NCBI Taxonomy" id="1391654"/>
    <lineage>
        <taxon>Bacteria</taxon>
        <taxon>Pseudomonadati</taxon>
        <taxon>Myxococcota</taxon>
        <taxon>Polyangia</taxon>
        <taxon>Polyangiales</taxon>
        <taxon>Labilitrichaceae</taxon>
        <taxon>Labilithrix</taxon>
    </lineage>
</organism>
<dbReference type="Proteomes" id="UP000064967">
    <property type="component" value="Chromosome"/>
</dbReference>
<sequence>MPGEVTLPIGAFDMTSSEGGGRACAVGNVLDEDGKFAAIASAGSATHELAGRAVNGCIGVEFGDDILLSSFIMKMRPTHGACGHSCTPGVETGCGTGWKVAIFVGPTLEELEFLQQLSLTTEDVFEYRVAVFKSNRARYAVICREPTPETGDDVEIDALAGFCQVQ</sequence>
<dbReference type="EMBL" id="CP012333">
    <property type="protein sequence ID" value="AKV03898.1"/>
    <property type="molecule type" value="Genomic_DNA"/>
</dbReference>
<name>A0A0K1QDV0_9BACT</name>
<dbReference type="KEGG" id="llu:AKJ09_10561"/>
<dbReference type="AlphaFoldDB" id="A0A0K1QDV0"/>